<dbReference type="PANTHER" id="PTHR32494:SF5">
    <property type="entry name" value="ALLANTOATE AMIDOHYDROLASE"/>
    <property type="match status" value="1"/>
</dbReference>
<dbReference type="InterPro" id="IPR011650">
    <property type="entry name" value="Peptidase_M20_dimer"/>
</dbReference>
<proteinExistence type="inferred from homology"/>
<dbReference type="RefSeq" id="WP_227181902.1">
    <property type="nucleotide sequence ID" value="NZ_JAJBZT010000012.1"/>
</dbReference>
<dbReference type="PIRSF" id="PIRSF001235">
    <property type="entry name" value="Amidase_carbamoylase"/>
    <property type="match status" value="1"/>
</dbReference>
<name>A0ABS8DA36_9NEIS</name>
<dbReference type="EMBL" id="JAJBZT010000012">
    <property type="protein sequence ID" value="MCB6185070.1"/>
    <property type="molecule type" value="Genomic_DNA"/>
</dbReference>
<evidence type="ECO:0000256" key="1">
    <source>
        <dbReference type="ARBA" id="ARBA00006153"/>
    </source>
</evidence>
<gene>
    <name evidence="4" type="ORF">LIN78_16100</name>
</gene>
<feature type="domain" description="Peptidase M20 dimerisation" evidence="3">
    <location>
        <begin position="216"/>
        <end position="315"/>
    </location>
</feature>
<dbReference type="Pfam" id="PF01546">
    <property type="entry name" value="Peptidase_M20"/>
    <property type="match status" value="1"/>
</dbReference>
<dbReference type="InterPro" id="IPR002933">
    <property type="entry name" value="Peptidase_M20"/>
</dbReference>
<accession>A0ABS8DA36</accession>
<evidence type="ECO:0000313" key="4">
    <source>
        <dbReference type="EMBL" id="MCB6185070.1"/>
    </source>
</evidence>
<keyword evidence="2 4" id="KW-0378">Hydrolase</keyword>
<reference evidence="4" key="1">
    <citation type="submission" date="2021-10" db="EMBL/GenBank/DDBJ databases">
        <title>The complete genome sequence of Leeia sp. TBRC 13508.</title>
        <authorList>
            <person name="Charoenyingcharoen P."/>
            <person name="Yukphan P."/>
        </authorList>
    </citation>
    <scope>NUCLEOTIDE SEQUENCE</scope>
    <source>
        <strain evidence="4">TBRC 13508</strain>
    </source>
</reference>
<evidence type="ECO:0000256" key="2">
    <source>
        <dbReference type="ARBA" id="ARBA00022801"/>
    </source>
</evidence>
<dbReference type="InterPro" id="IPR036264">
    <property type="entry name" value="Bact_exopeptidase_dim_dom"/>
</dbReference>
<keyword evidence="5" id="KW-1185">Reference proteome</keyword>
<dbReference type="SUPFAM" id="SSF55031">
    <property type="entry name" value="Bacterial exopeptidase dimerisation domain"/>
    <property type="match status" value="1"/>
</dbReference>
<dbReference type="Pfam" id="PF07687">
    <property type="entry name" value="M20_dimer"/>
    <property type="match status" value="1"/>
</dbReference>
<dbReference type="CDD" id="cd03884">
    <property type="entry name" value="M20_bAS"/>
    <property type="match status" value="1"/>
</dbReference>
<dbReference type="NCBIfam" id="TIGR01879">
    <property type="entry name" value="hydantase"/>
    <property type="match status" value="1"/>
</dbReference>
<comment type="caution">
    <text evidence="4">The sequence shown here is derived from an EMBL/GenBank/DDBJ whole genome shotgun (WGS) entry which is preliminary data.</text>
</comment>
<organism evidence="4 5">
    <name type="scientific">Leeia speluncae</name>
    <dbReference type="NCBI Taxonomy" id="2884804"/>
    <lineage>
        <taxon>Bacteria</taxon>
        <taxon>Pseudomonadati</taxon>
        <taxon>Pseudomonadota</taxon>
        <taxon>Betaproteobacteria</taxon>
        <taxon>Neisseriales</taxon>
        <taxon>Leeiaceae</taxon>
        <taxon>Leeia</taxon>
    </lineage>
</organism>
<dbReference type="Proteomes" id="UP001165395">
    <property type="component" value="Unassembled WGS sequence"/>
</dbReference>
<dbReference type="InterPro" id="IPR010158">
    <property type="entry name" value="Amidase_Cbmase"/>
</dbReference>
<dbReference type="PANTHER" id="PTHR32494">
    <property type="entry name" value="ALLANTOATE DEIMINASE-RELATED"/>
    <property type="match status" value="1"/>
</dbReference>
<dbReference type="NCBIfam" id="NF006771">
    <property type="entry name" value="PRK09290.1-5"/>
    <property type="match status" value="1"/>
</dbReference>
<evidence type="ECO:0000259" key="3">
    <source>
        <dbReference type="Pfam" id="PF07687"/>
    </source>
</evidence>
<dbReference type="Gene3D" id="3.30.70.360">
    <property type="match status" value="1"/>
</dbReference>
<comment type="similarity">
    <text evidence="1">Belongs to the peptidase M20 family.</text>
</comment>
<evidence type="ECO:0000313" key="5">
    <source>
        <dbReference type="Proteomes" id="UP001165395"/>
    </source>
</evidence>
<sequence length="421" mass="45103">MNITTDVVLDADYLLNRLAELGQVGDDLSEGGRTRIALTNADKAGRDLLCQWMQALGLVVRIDQIGNVIGLLPIASGSINEPLMMGSHIDTVRHAGALDGCYGVVAGLAVIKAYRDAGCLPERPIAVVAFTNEEGVRYQPDMMGSLVYAGGLSVEDALATKGTDGSRLGDELARIGYDGAVKPGQIQPAEYLELHIEQGPILEAEQLQIGVVENLQGISWQKITISGQANHAGTTPMYMRHDAGWVAASIHVFLNRLATESDGRTLATIGSLTLEPNLINVIPRKAILTVDLRDPDELRLQAAEHALKAFLQEIAQTAGVVVETEQLVRFNPVKFDDSLANQIEATTEALGFTYRRMTSGAGHDAQMMARLAPSAMIFVPSKGGVSHNPREHTDAQDLINGANVLLSVVTQRVGAHALIQP</sequence>
<dbReference type="Gene3D" id="3.40.630.10">
    <property type="entry name" value="Zn peptidases"/>
    <property type="match status" value="1"/>
</dbReference>
<dbReference type="SUPFAM" id="SSF53187">
    <property type="entry name" value="Zn-dependent exopeptidases"/>
    <property type="match status" value="1"/>
</dbReference>
<protein>
    <submittedName>
        <fullName evidence="4">Zn-dependent hydrolase</fullName>
    </submittedName>
</protein>
<dbReference type="GO" id="GO:0016787">
    <property type="term" value="F:hydrolase activity"/>
    <property type="evidence" value="ECO:0007669"/>
    <property type="project" value="UniProtKB-KW"/>
</dbReference>